<accession>A0A0G4J5C8</accession>
<proteinExistence type="predicted"/>
<feature type="domain" description="C3H1-type" evidence="3">
    <location>
        <begin position="233"/>
        <end position="261"/>
    </location>
</feature>
<geneLocation type="mitochondrion" evidence="5"/>
<feature type="compositionally biased region" description="Polar residues" evidence="2">
    <location>
        <begin position="121"/>
        <end position="131"/>
    </location>
</feature>
<organism evidence="4 6">
    <name type="scientific">Plasmodiophora brassicae</name>
    <name type="common">Clubroot disease agent</name>
    <dbReference type="NCBI Taxonomy" id="37360"/>
    <lineage>
        <taxon>Eukaryota</taxon>
        <taxon>Sar</taxon>
        <taxon>Rhizaria</taxon>
        <taxon>Endomyxa</taxon>
        <taxon>Phytomyxea</taxon>
        <taxon>Plasmodiophorida</taxon>
        <taxon>Plasmodiophoridae</taxon>
        <taxon>Plasmodiophora</taxon>
    </lineage>
</organism>
<dbReference type="AlphaFoldDB" id="A0A0G4J5C8"/>
<protein>
    <recommendedName>
        <fullName evidence="3">C3H1-type domain-containing protein</fullName>
    </recommendedName>
</protein>
<reference evidence="4 6" key="1">
    <citation type="submission" date="2015-02" db="EMBL/GenBank/DDBJ databases">
        <authorList>
            <person name="Chooi Y.-H."/>
        </authorList>
    </citation>
    <scope>NUCLEOTIDE SEQUENCE [LARGE SCALE GENOMIC DNA]</scope>
    <source>
        <strain evidence="4">E3</strain>
    </source>
</reference>
<keyword evidence="1" id="KW-0862">Zinc</keyword>
<keyword evidence="1" id="KW-0863">Zinc-finger</keyword>
<dbReference type="EMBL" id="CDSF01000133">
    <property type="protein sequence ID" value="CEP02594.1"/>
    <property type="molecule type" value="Genomic_DNA"/>
</dbReference>
<feature type="compositionally biased region" description="Basic residues" evidence="2">
    <location>
        <begin position="198"/>
        <end position="211"/>
    </location>
</feature>
<dbReference type="Proteomes" id="UP000039324">
    <property type="component" value="Unassembled WGS sequence"/>
</dbReference>
<evidence type="ECO:0000313" key="7">
    <source>
        <dbReference type="Proteomes" id="UP000290189"/>
    </source>
</evidence>
<name>A0A0G4J5C8_PLABS</name>
<keyword evidence="5" id="KW-0496">Mitochondrion</keyword>
<sequence length="290" mass="31282">MSQSAQGPLLQYSDLADFASKYARLQVENDVLRRALSEERQARGAAQATLSQLLDQIQGSGVKVVLLPSETPIAADVRVFAEQAVQFCEQMKDFASHVLTITPPNAAHLNAEEGGPPIFASSPSPGVTETAINGGHVYSRATPEGAVVSKSWPSSKSRRQSAANSPNRSHRHTSLNVHEALATALKKSKPQQNDHGHRSSRSRSPAPRRRSERVSSPLQRNATRSGYVYSRDFLGNATCSFFNESQCRLGSSKCRFAHICGFCSSGLHGISSCPKLAKSSGTGRTSSEKF</sequence>
<evidence type="ECO:0000259" key="3">
    <source>
        <dbReference type="PROSITE" id="PS50103"/>
    </source>
</evidence>
<evidence type="ECO:0000313" key="6">
    <source>
        <dbReference type="Proteomes" id="UP000039324"/>
    </source>
</evidence>
<evidence type="ECO:0000256" key="2">
    <source>
        <dbReference type="SAM" id="MobiDB-lite"/>
    </source>
</evidence>
<feature type="zinc finger region" description="C3H1-type" evidence="1">
    <location>
        <begin position="233"/>
        <end position="261"/>
    </location>
</feature>
<dbReference type="Proteomes" id="UP000290189">
    <property type="component" value="Unassembled WGS sequence"/>
</dbReference>
<evidence type="ECO:0000313" key="5">
    <source>
        <dbReference type="EMBL" id="SPQ94729.1"/>
    </source>
</evidence>
<evidence type="ECO:0000313" key="4">
    <source>
        <dbReference type="EMBL" id="CEP02594.1"/>
    </source>
</evidence>
<feature type="region of interest" description="Disordered" evidence="2">
    <location>
        <begin position="109"/>
        <end position="222"/>
    </location>
</feature>
<gene>
    <name evidence="4" type="ORF">PBRA_002562</name>
    <name evidence="5" type="ORF">PLBR_LOCUS1944</name>
</gene>
<feature type="compositionally biased region" description="Polar residues" evidence="2">
    <location>
        <begin position="151"/>
        <end position="167"/>
    </location>
</feature>
<keyword evidence="6" id="KW-1185">Reference proteome</keyword>
<keyword evidence="1" id="KW-0479">Metal-binding</keyword>
<evidence type="ECO:0000256" key="1">
    <source>
        <dbReference type="PROSITE-ProRule" id="PRU00723"/>
    </source>
</evidence>
<dbReference type="GO" id="GO:0008270">
    <property type="term" value="F:zinc ion binding"/>
    <property type="evidence" value="ECO:0007669"/>
    <property type="project" value="UniProtKB-KW"/>
</dbReference>
<dbReference type="PROSITE" id="PS50103">
    <property type="entry name" value="ZF_C3H1"/>
    <property type="match status" value="1"/>
</dbReference>
<dbReference type="InterPro" id="IPR000571">
    <property type="entry name" value="Znf_CCCH"/>
</dbReference>
<reference evidence="5 7" key="2">
    <citation type="submission" date="2018-03" db="EMBL/GenBank/DDBJ databases">
        <authorList>
            <person name="Fogelqvist J."/>
        </authorList>
    </citation>
    <scope>NUCLEOTIDE SEQUENCE [LARGE SCALE GENOMIC DNA]</scope>
</reference>
<dbReference type="EMBL" id="OVEO01000003">
    <property type="protein sequence ID" value="SPQ94729.1"/>
    <property type="molecule type" value="Genomic_DNA"/>
</dbReference>